<reference evidence="1 2" key="1">
    <citation type="submission" date="2018-06" db="EMBL/GenBank/DDBJ databases">
        <title>Paenibacillus imtechensis sp. nov.</title>
        <authorList>
            <person name="Pinnaka A.K."/>
            <person name="Singh H."/>
            <person name="Kaur M."/>
        </authorList>
    </citation>
    <scope>NUCLEOTIDE SEQUENCE [LARGE SCALE GENOMIC DNA]</scope>
    <source>
        <strain evidence="1 2">SMB1</strain>
    </source>
</reference>
<dbReference type="AlphaFoldDB" id="A0A2W1LK72"/>
<comment type="caution">
    <text evidence="1">The sequence shown here is derived from an EMBL/GenBank/DDBJ whole genome shotgun (WGS) entry which is preliminary data.</text>
</comment>
<dbReference type="OrthoDB" id="2598259at2"/>
<keyword evidence="2" id="KW-1185">Reference proteome</keyword>
<protein>
    <submittedName>
        <fullName evidence="1">Uncharacterized protein</fullName>
    </submittedName>
</protein>
<accession>A0A2W1LK72</accession>
<evidence type="ECO:0000313" key="2">
    <source>
        <dbReference type="Proteomes" id="UP000249522"/>
    </source>
</evidence>
<sequence>MKLLSAKQVQMTLPSSNSKTYLELMDGRSEELQFTQVNPTKFTVNDSEFSLKSGVTVDLEIENVELVATSEVLWPGQQVRVRGGVNGQGQPIKASAAVPVGKKMADGVQAESFLYWVIETPEGTFHNNQPIHMKGRITGLPPRNATFHSEGTIAIYDEKEDQVGTLYGCLQSN</sequence>
<organism evidence="1 2">
    <name type="scientific">Paenibacillus sambharensis</name>
    <dbReference type="NCBI Taxonomy" id="1803190"/>
    <lineage>
        <taxon>Bacteria</taxon>
        <taxon>Bacillati</taxon>
        <taxon>Bacillota</taxon>
        <taxon>Bacilli</taxon>
        <taxon>Bacillales</taxon>
        <taxon>Paenibacillaceae</taxon>
        <taxon>Paenibacillus</taxon>
    </lineage>
</organism>
<dbReference type="Proteomes" id="UP000249522">
    <property type="component" value="Unassembled WGS sequence"/>
</dbReference>
<proteinExistence type="predicted"/>
<dbReference type="RefSeq" id="WP_111146934.1">
    <property type="nucleotide sequence ID" value="NZ_QKRB01000044.1"/>
</dbReference>
<gene>
    <name evidence="1" type="ORF">DNH61_12195</name>
</gene>
<dbReference type="EMBL" id="QKRB01000044">
    <property type="protein sequence ID" value="PZD95305.1"/>
    <property type="molecule type" value="Genomic_DNA"/>
</dbReference>
<evidence type="ECO:0000313" key="1">
    <source>
        <dbReference type="EMBL" id="PZD95305.1"/>
    </source>
</evidence>
<name>A0A2W1LK72_9BACL</name>